<dbReference type="PANTHER" id="PTHR46082">
    <property type="entry name" value="ATP/GTP-BINDING PROTEIN-RELATED"/>
    <property type="match status" value="1"/>
</dbReference>
<dbReference type="RefSeq" id="XP_060302076.1">
    <property type="nucleotide sequence ID" value="XM_060443300.1"/>
</dbReference>
<sequence length="842" mass="94896">MTTESDTTAEKTHRRFQYVQDTCFRFTVDRGLPGIGLEEWKELSHVRTVTTEYLNQHIISEQVNKVVRALLASKIVGQEGSNRLIRLSAVGSDEPGAPQGLPRTLDWRPKEGSIPDFHYVTEQLASHVALEGLGGIGKTQIALEAIFRVRDAHPGCSIFWVPAIDSTTFENAYRKIGQELKVAGIGEDKADVKTLVKAALNSEDSGSWLLVVDNADDTDLLFGDTSLADHLPSSHKGSILFTTRNHEVVRRLSIRQANRICVTTMSRDEAFDLLKKHLRPEQMSDNKSATDLLDFLADLPLAIKQASAYMDQTGITTMRYLEHCRSSDADLTKLLGKDFEDKGRYKSTQNPVATTWLVSFHHISRDNHLSAQYMKFMSFLSEKDIPRDLLPPGDGELEMDEAIGLLKAYAFISERAGQSSYDIHRLVRLAMRNWLANEAKLKTCVTTVIQRLADIFPYPRYRNRGVWMRYLPHTFTVLELEGDSTDDATKSNLLYNLATAVWSLGNYKQAEQLYRRTLALRTKVAGAQHPDTLRSMHGLANAAWSQGKHKEAEQLYRQTLAQWTEVLGARHCDTLLTMNNLANAVRDQGNYKEAARLYRQTLTLRTIILGEQHPITLRSMHGLANAVRDEGNYKEAEQLHRQTLALRREVLGLQHPDTLRSVHGLANAVWDQGNYHEAGQLYQQTLALRREVLGLQHLDTLRSMQGVANAVRSQGNYREAEQLYRQTLALRTKVLGTKHPDTLLSIHGLANAVCDQGKYKEAEKLYRQTLALQAEVLGTRHPDTLRSMQGVANAVRNQGNYREAEQLYRQTLGLQKEVLGIQHPDTLRTISLLQAGPKESVD</sequence>
<dbReference type="InterPro" id="IPR053137">
    <property type="entry name" value="NLR-like"/>
</dbReference>
<keyword evidence="4" id="KW-1185">Reference proteome</keyword>
<evidence type="ECO:0000313" key="4">
    <source>
        <dbReference type="Proteomes" id="UP001172101"/>
    </source>
</evidence>
<dbReference type="Gene3D" id="3.40.50.300">
    <property type="entry name" value="P-loop containing nucleotide triphosphate hydrolases"/>
    <property type="match status" value="1"/>
</dbReference>
<evidence type="ECO:0000259" key="2">
    <source>
        <dbReference type="Pfam" id="PF00931"/>
    </source>
</evidence>
<name>A0AA40BFB3_9PEZI</name>
<accession>A0AA40BFB3</accession>
<dbReference type="SMART" id="SM00028">
    <property type="entry name" value="TPR"/>
    <property type="match status" value="8"/>
</dbReference>
<feature type="repeat" description="TPR" evidence="1">
    <location>
        <begin position="491"/>
        <end position="524"/>
    </location>
</feature>
<dbReference type="InterPro" id="IPR011990">
    <property type="entry name" value="TPR-like_helical_dom_sf"/>
</dbReference>
<dbReference type="NCBIfam" id="NF040586">
    <property type="entry name" value="FxSxx_TPR"/>
    <property type="match status" value="1"/>
</dbReference>
<dbReference type="SUPFAM" id="SSF48452">
    <property type="entry name" value="TPR-like"/>
    <property type="match status" value="1"/>
</dbReference>
<dbReference type="Gene3D" id="1.25.40.10">
    <property type="entry name" value="Tetratricopeptide repeat domain"/>
    <property type="match status" value="2"/>
</dbReference>
<dbReference type="AlphaFoldDB" id="A0AA40BFB3"/>
<evidence type="ECO:0000313" key="3">
    <source>
        <dbReference type="EMBL" id="KAK0733199.1"/>
    </source>
</evidence>
<dbReference type="GeneID" id="85326570"/>
<gene>
    <name evidence="3" type="ORF">B0T26DRAFT_736186</name>
</gene>
<dbReference type="InterPro" id="IPR019734">
    <property type="entry name" value="TPR_rpt"/>
</dbReference>
<reference evidence="3" key="1">
    <citation type="submission" date="2023-06" db="EMBL/GenBank/DDBJ databases">
        <title>Genome-scale phylogeny and comparative genomics of the fungal order Sordariales.</title>
        <authorList>
            <consortium name="Lawrence Berkeley National Laboratory"/>
            <person name="Hensen N."/>
            <person name="Bonometti L."/>
            <person name="Westerberg I."/>
            <person name="Brannstrom I.O."/>
            <person name="Guillou S."/>
            <person name="Cros-Aarteil S."/>
            <person name="Calhoun S."/>
            <person name="Haridas S."/>
            <person name="Kuo A."/>
            <person name="Mondo S."/>
            <person name="Pangilinan J."/>
            <person name="Riley R."/>
            <person name="LaButti K."/>
            <person name="Andreopoulos B."/>
            <person name="Lipzen A."/>
            <person name="Chen C."/>
            <person name="Yanf M."/>
            <person name="Daum C."/>
            <person name="Ng V."/>
            <person name="Clum A."/>
            <person name="Steindorff A."/>
            <person name="Ohm R."/>
            <person name="Martin F."/>
            <person name="Silar P."/>
            <person name="Natvig D."/>
            <person name="Lalanne C."/>
            <person name="Gautier V."/>
            <person name="Ament-velasquez S.L."/>
            <person name="Kruys A."/>
            <person name="Hutchinson M.I."/>
            <person name="Powell A.J."/>
            <person name="Barry K."/>
            <person name="Miller A.N."/>
            <person name="Grigoriev I.V."/>
            <person name="Debuchy R."/>
            <person name="Gladieux P."/>
            <person name="Thoren M.H."/>
            <person name="Johannesson H."/>
        </authorList>
    </citation>
    <scope>NUCLEOTIDE SEQUENCE</scope>
    <source>
        <strain evidence="3">SMH2392-1A</strain>
    </source>
</reference>
<dbReference type="Proteomes" id="UP001172101">
    <property type="component" value="Unassembled WGS sequence"/>
</dbReference>
<dbReference type="InterPro" id="IPR002182">
    <property type="entry name" value="NB-ARC"/>
</dbReference>
<dbReference type="InterPro" id="IPR027417">
    <property type="entry name" value="P-loop_NTPase"/>
</dbReference>
<dbReference type="SUPFAM" id="SSF52540">
    <property type="entry name" value="P-loop containing nucleoside triphosphate hydrolases"/>
    <property type="match status" value="1"/>
</dbReference>
<dbReference type="PANTHER" id="PTHR46082:SF6">
    <property type="entry name" value="AAA+ ATPASE DOMAIN-CONTAINING PROTEIN-RELATED"/>
    <property type="match status" value="1"/>
</dbReference>
<dbReference type="PROSITE" id="PS50005">
    <property type="entry name" value="TPR"/>
    <property type="match status" value="1"/>
</dbReference>
<dbReference type="Pfam" id="PF00931">
    <property type="entry name" value="NB-ARC"/>
    <property type="match status" value="1"/>
</dbReference>
<feature type="domain" description="NB-ARC" evidence="2">
    <location>
        <begin position="127"/>
        <end position="278"/>
    </location>
</feature>
<evidence type="ECO:0000256" key="1">
    <source>
        <dbReference type="PROSITE-ProRule" id="PRU00339"/>
    </source>
</evidence>
<comment type="caution">
    <text evidence="3">The sequence shown here is derived from an EMBL/GenBank/DDBJ whole genome shotgun (WGS) entry which is preliminary data.</text>
</comment>
<organism evidence="3 4">
    <name type="scientific">Lasiosphaeria miniovina</name>
    <dbReference type="NCBI Taxonomy" id="1954250"/>
    <lineage>
        <taxon>Eukaryota</taxon>
        <taxon>Fungi</taxon>
        <taxon>Dikarya</taxon>
        <taxon>Ascomycota</taxon>
        <taxon>Pezizomycotina</taxon>
        <taxon>Sordariomycetes</taxon>
        <taxon>Sordariomycetidae</taxon>
        <taxon>Sordariales</taxon>
        <taxon>Lasiosphaeriaceae</taxon>
        <taxon>Lasiosphaeria</taxon>
    </lineage>
</organism>
<dbReference type="GO" id="GO:0043531">
    <property type="term" value="F:ADP binding"/>
    <property type="evidence" value="ECO:0007669"/>
    <property type="project" value="InterPro"/>
</dbReference>
<dbReference type="Pfam" id="PF13424">
    <property type="entry name" value="TPR_12"/>
    <property type="match status" value="4"/>
</dbReference>
<dbReference type="EMBL" id="JAUIRO010000001">
    <property type="protein sequence ID" value="KAK0733199.1"/>
    <property type="molecule type" value="Genomic_DNA"/>
</dbReference>
<keyword evidence="1" id="KW-0802">TPR repeat</keyword>
<proteinExistence type="predicted"/>
<protein>
    <recommendedName>
        <fullName evidence="2">NB-ARC domain-containing protein</fullName>
    </recommendedName>
</protein>